<keyword evidence="2" id="KW-1133">Transmembrane helix</keyword>
<feature type="chain" id="PRO_5023111483" evidence="3">
    <location>
        <begin position="26"/>
        <end position="406"/>
    </location>
</feature>
<keyword evidence="2" id="KW-0812">Transmembrane</keyword>
<feature type="region of interest" description="Disordered" evidence="1">
    <location>
        <begin position="187"/>
        <end position="210"/>
    </location>
</feature>
<dbReference type="AlphaFoldDB" id="A0A5C3Q4I1"/>
<feature type="compositionally biased region" description="Polar residues" evidence="1">
    <location>
        <begin position="187"/>
        <end position="207"/>
    </location>
</feature>
<evidence type="ECO:0000256" key="2">
    <source>
        <dbReference type="SAM" id="Phobius"/>
    </source>
</evidence>
<evidence type="ECO:0000313" key="5">
    <source>
        <dbReference type="Proteomes" id="UP000305067"/>
    </source>
</evidence>
<feature type="transmembrane region" description="Helical" evidence="2">
    <location>
        <begin position="44"/>
        <end position="62"/>
    </location>
</feature>
<feature type="transmembrane region" description="Helical" evidence="2">
    <location>
        <begin position="131"/>
        <end position="152"/>
    </location>
</feature>
<proteinExistence type="predicted"/>
<keyword evidence="5" id="KW-1185">Reference proteome</keyword>
<accession>A0A5C3Q4I1</accession>
<evidence type="ECO:0000256" key="1">
    <source>
        <dbReference type="SAM" id="MobiDB-lite"/>
    </source>
</evidence>
<feature type="transmembrane region" description="Helical" evidence="2">
    <location>
        <begin position="319"/>
        <end position="338"/>
    </location>
</feature>
<keyword evidence="2" id="KW-0472">Membrane</keyword>
<dbReference type="EMBL" id="ML178867">
    <property type="protein sequence ID" value="TFK96077.1"/>
    <property type="molecule type" value="Genomic_DNA"/>
</dbReference>
<name>A0A5C3Q4I1_9AGAR</name>
<reference evidence="4 5" key="1">
    <citation type="journal article" date="2019" name="Nat. Ecol. Evol.">
        <title>Megaphylogeny resolves global patterns of mushroom evolution.</title>
        <authorList>
            <person name="Varga T."/>
            <person name="Krizsan K."/>
            <person name="Foldi C."/>
            <person name="Dima B."/>
            <person name="Sanchez-Garcia M."/>
            <person name="Sanchez-Ramirez S."/>
            <person name="Szollosi G.J."/>
            <person name="Szarkandi J.G."/>
            <person name="Papp V."/>
            <person name="Albert L."/>
            <person name="Andreopoulos W."/>
            <person name="Angelini C."/>
            <person name="Antonin V."/>
            <person name="Barry K.W."/>
            <person name="Bougher N.L."/>
            <person name="Buchanan P."/>
            <person name="Buyck B."/>
            <person name="Bense V."/>
            <person name="Catcheside P."/>
            <person name="Chovatia M."/>
            <person name="Cooper J."/>
            <person name="Damon W."/>
            <person name="Desjardin D."/>
            <person name="Finy P."/>
            <person name="Geml J."/>
            <person name="Haridas S."/>
            <person name="Hughes K."/>
            <person name="Justo A."/>
            <person name="Karasinski D."/>
            <person name="Kautmanova I."/>
            <person name="Kiss B."/>
            <person name="Kocsube S."/>
            <person name="Kotiranta H."/>
            <person name="LaButti K.M."/>
            <person name="Lechner B.E."/>
            <person name="Liimatainen K."/>
            <person name="Lipzen A."/>
            <person name="Lukacs Z."/>
            <person name="Mihaltcheva S."/>
            <person name="Morgado L.N."/>
            <person name="Niskanen T."/>
            <person name="Noordeloos M.E."/>
            <person name="Ohm R.A."/>
            <person name="Ortiz-Santana B."/>
            <person name="Ovrebo C."/>
            <person name="Racz N."/>
            <person name="Riley R."/>
            <person name="Savchenko A."/>
            <person name="Shiryaev A."/>
            <person name="Soop K."/>
            <person name="Spirin V."/>
            <person name="Szebenyi C."/>
            <person name="Tomsovsky M."/>
            <person name="Tulloss R.E."/>
            <person name="Uehling J."/>
            <person name="Grigoriev I.V."/>
            <person name="Vagvolgyi C."/>
            <person name="Papp T."/>
            <person name="Martin F.M."/>
            <person name="Miettinen O."/>
            <person name="Hibbett D.S."/>
            <person name="Nagy L.G."/>
        </authorList>
    </citation>
    <scope>NUCLEOTIDE SEQUENCE [LARGE SCALE GENOMIC DNA]</scope>
    <source>
        <strain evidence="4 5">CBS 309.79</strain>
    </source>
</reference>
<feature type="transmembrane region" description="Helical" evidence="2">
    <location>
        <begin position="83"/>
        <end position="111"/>
    </location>
</feature>
<evidence type="ECO:0000256" key="3">
    <source>
        <dbReference type="SAM" id="SignalP"/>
    </source>
</evidence>
<dbReference type="Proteomes" id="UP000305067">
    <property type="component" value="Unassembled WGS sequence"/>
</dbReference>
<feature type="signal peptide" evidence="3">
    <location>
        <begin position="1"/>
        <end position="25"/>
    </location>
</feature>
<feature type="transmembrane region" description="Helical" evidence="2">
    <location>
        <begin position="280"/>
        <end position="299"/>
    </location>
</feature>
<keyword evidence="3" id="KW-0732">Signal</keyword>
<organism evidence="4 5">
    <name type="scientific">Pterulicium gracile</name>
    <dbReference type="NCBI Taxonomy" id="1884261"/>
    <lineage>
        <taxon>Eukaryota</taxon>
        <taxon>Fungi</taxon>
        <taxon>Dikarya</taxon>
        <taxon>Basidiomycota</taxon>
        <taxon>Agaricomycotina</taxon>
        <taxon>Agaricomycetes</taxon>
        <taxon>Agaricomycetidae</taxon>
        <taxon>Agaricales</taxon>
        <taxon>Pleurotineae</taxon>
        <taxon>Pterulaceae</taxon>
        <taxon>Pterulicium</taxon>
    </lineage>
</organism>
<gene>
    <name evidence="4" type="ORF">BDV98DRAFT_597969</name>
</gene>
<sequence>MSRRAPHFPTLSTLLTLAYISPSYARPSSTFGEQPTWGFGKGLTPLNMTTLIVDLVLGLIFLSQAYKLLKLLIPRISTPTGRLLLPSIIIFLFSAISIIAHFGIHAAWVAIARTNFIGPGVPVLTAGFLTWLNHTMYVGDVLIVAGFLYLCVYRAAVINGAAQTQSFAMNDVAGESQVHLQAPRFTSATGSTSSQDLHQAASPTPSTVHPRLTTPTIVKATLDTVLVLGSIVPLAFMAKAISILSDPNTVDSLSTTSRGTVILLPRLEAAARMFIDSSRAYIGIFAALSIHLVISSLLVKNAADKRGLSDITARTLTNVVSPLLLIWTTILVIFHVLLHEIAQKDLITGDRATLFTTIRTGVFHFPFYVLFHRLVGMDRAPESMVNGEGEKRMIGYEGMRERALNS</sequence>
<protein>
    <submittedName>
        <fullName evidence="4">Uncharacterized protein</fullName>
    </submittedName>
</protein>
<evidence type="ECO:0000313" key="4">
    <source>
        <dbReference type="EMBL" id="TFK96077.1"/>
    </source>
</evidence>